<sequence length="257" mass="29550">MSGQLAGLCSMVTATFRFYEELNDFIAPERRRREFACPCSESATTKHMIEALGVPHTEVELVLVNGESANFDRLLKEGDRVAIFPRFEMLDITPLLRVRDQPLRVTRFVADAHLGGLAHLLRMAGFDTLYDNNFQDSEIEAIVARDERILLTRDRELLKRRSITRGCYIRALRSTQQLYEIFDRLDLARSARPFTLCLTCNAPLRAVAKAEVLTCLPPAVRDRFDHFSTCNVCQRVFWEGSHWRRMRVLLDGIMPLS</sequence>
<dbReference type="InterPro" id="IPR002782">
    <property type="entry name" value="Mut7-C_RNAse_dom"/>
</dbReference>
<evidence type="ECO:0008006" key="5">
    <source>
        <dbReference type="Google" id="ProtNLM"/>
    </source>
</evidence>
<comment type="caution">
    <text evidence="3">The sequence shown here is derived from an EMBL/GenBank/DDBJ whole genome shotgun (WGS) entry which is preliminary data.</text>
</comment>
<dbReference type="Pfam" id="PF14451">
    <property type="entry name" value="Ub-Mut7C"/>
    <property type="match status" value="1"/>
</dbReference>
<dbReference type="InterPro" id="IPR027798">
    <property type="entry name" value="Ub_Mut7C"/>
</dbReference>
<feature type="domain" description="Ubiquitin Mut7-C" evidence="2">
    <location>
        <begin position="11"/>
        <end position="90"/>
    </location>
</feature>
<protein>
    <recommendedName>
        <fullName evidence="5">Twitching motility protein PilT</fullName>
    </recommendedName>
</protein>
<dbReference type="Gene3D" id="3.10.20.30">
    <property type="match status" value="1"/>
</dbReference>
<dbReference type="Pfam" id="PF01927">
    <property type="entry name" value="Mut7-C"/>
    <property type="match status" value="1"/>
</dbReference>
<organism evidence="3 4">
    <name type="scientific">Nitrosospira multiformis</name>
    <dbReference type="NCBI Taxonomy" id="1231"/>
    <lineage>
        <taxon>Bacteria</taxon>
        <taxon>Pseudomonadati</taxon>
        <taxon>Pseudomonadota</taxon>
        <taxon>Betaproteobacteria</taxon>
        <taxon>Nitrosomonadales</taxon>
        <taxon>Nitrosomonadaceae</taxon>
        <taxon>Nitrosospira</taxon>
    </lineage>
</organism>
<evidence type="ECO:0000313" key="4">
    <source>
        <dbReference type="Proteomes" id="UP000183471"/>
    </source>
</evidence>
<proteinExistence type="predicted"/>
<evidence type="ECO:0000259" key="2">
    <source>
        <dbReference type="Pfam" id="PF14451"/>
    </source>
</evidence>
<gene>
    <name evidence="3" type="ORF">SAMN05216402_3123</name>
</gene>
<name>A0ABY0TLF0_9PROT</name>
<evidence type="ECO:0000313" key="3">
    <source>
        <dbReference type="EMBL" id="SDQ98580.1"/>
    </source>
</evidence>
<dbReference type="Proteomes" id="UP000183471">
    <property type="component" value="Unassembled WGS sequence"/>
</dbReference>
<dbReference type="EMBL" id="FNKY01000001">
    <property type="protein sequence ID" value="SDQ98580.1"/>
    <property type="molecule type" value="Genomic_DNA"/>
</dbReference>
<dbReference type="PANTHER" id="PTHR39081:SF1">
    <property type="entry name" value="MUT7-C RNASE DOMAIN-CONTAINING PROTEIN"/>
    <property type="match status" value="1"/>
</dbReference>
<dbReference type="InterPro" id="IPR016155">
    <property type="entry name" value="Mopterin_synth/thiamin_S_b"/>
</dbReference>
<keyword evidence="4" id="KW-1185">Reference proteome</keyword>
<accession>A0ABY0TLF0</accession>
<feature type="domain" description="Mut7-C RNAse" evidence="1">
    <location>
        <begin position="106"/>
        <end position="248"/>
    </location>
</feature>
<evidence type="ECO:0000259" key="1">
    <source>
        <dbReference type="Pfam" id="PF01927"/>
    </source>
</evidence>
<dbReference type="InterPro" id="IPR012675">
    <property type="entry name" value="Beta-grasp_dom_sf"/>
</dbReference>
<reference evidence="3 4" key="1">
    <citation type="submission" date="2016-10" db="EMBL/GenBank/DDBJ databases">
        <authorList>
            <person name="Varghese N."/>
            <person name="Submissions S."/>
        </authorList>
    </citation>
    <scope>NUCLEOTIDE SEQUENCE [LARGE SCALE GENOMIC DNA]</scope>
    <source>
        <strain evidence="3 4">Nl1</strain>
    </source>
</reference>
<dbReference type="PANTHER" id="PTHR39081">
    <property type="entry name" value="MUT7-C DOMAIN-CONTAINING PROTEIN"/>
    <property type="match status" value="1"/>
</dbReference>
<dbReference type="SUPFAM" id="SSF54285">
    <property type="entry name" value="MoaD/ThiS"/>
    <property type="match status" value="1"/>
</dbReference>